<dbReference type="AlphaFoldDB" id="A0A0E9QH17"/>
<name>A0A0E9QH17_ANGAN</name>
<organism evidence="1">
    <name type="scientific">Anguilla anguilla</name>
    <name type="common">European freshwater eel</name>
    <name type="synonym">Muraena anguilla</name>
    <dbReference type="NCBI Taxonomy" id="7936"/>
    <lineage>
        <taxon>Eukaryota</taxon>
        <taxon>Metazoa</taxon>
        <taxon>Chordata</taxon>
        <taxon>Craniata</taxon>
        <taxon>Vertebrata</taxon>
        <taxon>Euteleostomi</taxon>
        <taxon>Actinopterygii</taxon>
        <taxon>Neopterygii</taxon>
        <taxon>Teleostei</taxon>
        <taxon>Anguilliformes</taxon>
        <taxon>Anguillidae</taxon>
        <taxon>Anguilla</taxon>
    </lineage>
</organism>
<evidence type="ECO:0000313" key="1">
    <source>
        <dbReference type="EMBL" id="JAH16079.1"/>
    </source>
</evidence>
<sequence>MICASYNCIHHVRRKKKEGKKKDRETAD</sequence>
<accession>A0A0E9QH17</accession>
<reference evidence="1" key="2">
    <citation type="journal article" date="2015" name="Fish Shellfish Immunol.">
        <title>Early steps in the European eel (Anguilla anguilla)-Vibrio vulnificus interaction in the gills: Role of the RtxA13 toxin.</title>
        <authorList>
            <person name="Callol A."/>
            <person name="Pajuelo D."/>
            <person name="Ebbesson L."/>
            <person name="Teles M."/>
            <person name="MacKenzie S."/>
            <person name="Amaro C."/>
        </authorList>
    </citation>
    <scope>NUCLEOTIDE SEQUENCE</scope>
</reference>
<reference evidence="1" key="1">
    <citation type="submission" date="2014-11" db="EMBL/GenBank/DDBJ databases">
        <authorList>
            <person name="Amaro Gonzalez C."/>
        </authorList>
    </citation>
    <scope>NUCLEOTIDE SEQUENCE</scope>
</reference>
<proteinExistence type="predicted"/>
<protein>
    <submittedName>
        <fullName evidence="1">Uncharacterized protein</fullName>
    </submittedName>
</protein>
<dbReference type="EMBL" id="GBXM01092498">
    <property type="protein sequence ID" value="JAH16079.1"/>
    <property type="molecule type" value="Transcribed_RNA"/>
</dbReference>